<name>A0ABN9T8T1_9DINO</name>
<feature type="region of interest" description="Disordered" evidence="1">
    <location>
        <begin position="556"/>
        <end position="600"/>
    </location>
</feature>
<gene>
    <name evidence="2" type="ORF">PCOR1329_LOCUS36685</name>
</gene>
<evidence type="ECO:0000256" key="1">
    <source>
        <dbReference type="SAM" id="MobiDB-lite"/>
    </source>
</evidence>
<organism evidence="2 3">
    <name type="scientific">Prorocentrum cordatum</name>
    <dbReference type="NCBI Taxonomy" id="2364126"/>
    <lineage>
        <taxon>Eukaryota</taxon>
        <taxon>Sar</taxon>
        <taxon>Alveolata</taxon>
        <taxon>Dinophyceae</taxon>
        <taxon>Prorocentrales</taxon>
        <taxon>Prorocentraceae</taxon>
        <taxon>Prorocentrum</taxon>
    </lineage>
</organism>
<accession>A0ABN9T8T1</accession>
<proteinExistence type="predicted"/>
<dbReference type="Proteomes" id="UP001189429">
    <property type="component" value="Unassembled WGS sequence"/>
</dbReference>
<evidence type="ECO:0000313" key="2">
    <source>
        <dbReference type="EMBL" id="CAK0841510.1"/>
    </source>
</evidence>
<protein>
    <recommendedName>
        <fullName evidence="4">Poly(ADP-ribose) glycohydrolase</fullName>
    </recommendedName>
</protein>
<evidence type="ECO:0008006" key="4">
    <source>
        <dbReference type="Google" id="ProtNLM"/>
    </source>
</evidence>
<dbReference type="EMBL" id="CAUYUJ010014460">
    <property type="protein sequence ID" value="CAK0841510.1"/>
    <property type="molecule type" value="Genomic_DNA"/>
</dbReference>
<comment type="caution">
    <text evidence="2">The sequence shown here is derived from an EMBL/GenBank/DDBJ whole genome shotgun (WGS) entry which is preliminary data.</text>
</comment>
<evidence type="ECO:0000313" key="3">
    <source>
        <dbReference type="Proteomes" id="UP001189429"/>
    </source>
</evidence>
<keyword evidence="3" id="KW-1185">Reference proteome</keyword>
<sequence>MGVRRELRRRLLGRPEVAGRGAQPAFDWELEGVVSRSQSADAAAAGVRGLGADACPAGIARRRAARGPGDFGGAAAGGLDRAGAGDPDAEQKTGHFDDGMALQPDAAQSASFALRPFSGTKFRWDFEGAAGLATAREFGSAWVRLRHLDESSARRYLDGGSATRYLLAECEKLTAEVWESGEAQLGSRAAARRLGTGADGCRAMRWRLEGQGHLGFERHSDLLGCANLGPAGLERALAGSRCLFAARQIVGVCLRAGAPALENFYGPPVLTLVGVDWYRPPCGLRRALAELRRRLPRAAAAGECPLAWAQREQAAGRHRALSQDELAAVRCCLQQEQPDLFLCLNQALFDWEPGQAGSDFDAWESLAAHALPGLARLRQPAEHTVDEPLLPGRGVSCGRLERAAHLRPEELQLLRRQVGQEVCFAGLQSAAATSPTWILSDCPPGHVPCILQFEGSAAAEGVDVSAFSDEQPETEFLLPPYLRTPWRPRRFSSQGIAGFWASRRRLRRDRRTLLRRSCASASRARGCRRRCRGCWRRPTRTCWSRRCSWGCTAGPGDEDDHHHDSLRRQHHWPPQPWPKPWRRIRAPPCRSEGPSRVEGS</sequence>
<reference evidence="2" key="1">
    <citation type="submission" date="2023-10" db="EMBL/GenBank/DDBJ databases">
        <authorList>
            <person name="Chen Y."/>
            <person name="Shah S."/>
            <person name="Dougan E. K."/>
            <person name="Thang M."/>
            <person name="Chan C."/>
        </authorList>
    </citation>
    <scope>NUCLEOTIDE SEQUENCE [LARGE SCALE GENOMIC DNA]</scope>
</reference>
<dbReference type="Gene3D" id="3.90.176.10">
    <property type="entry name" value="Toxin ADP-ribosyltransferase, Chain A, domain 1"/>
    <property type="match status" value="1"/>
</dbReference>